<feature type="disulfide bond" evidence="14">
    <location>
        <begin position="423"/>
        <end position="432"/>
    </location>
</feature>
<dbReference type="Pfam" id="PF01414">
    <property type="entry name" value="DSL"/>
    <property type="match status" value="1"/>
</dbReference>
<evidence type="ECO:0000256" key="7">
    <source>
        <dbReference type="ARBA" id="ARBA00022782"/>
    </source>
</evidence>
<evidence type="ECO:0000256" key="14">
    <source>
        <dbReference type="PROSITE-ProRule" id="PRU00076"/>
    </source>
</evidence>
<evidence type="ECO:0000256" key="4">
    <source>
        <dbReference type="ARBA" id="ARBA00022692"/>
    </source>
</evidence>
<dbReference type="FunFam" id="2.60.40.3510:FF:000004">
    <property type="entry name" value="Delta-like protein"/>
    <property type="match status" value="1"/>
</dbReference>
<dbReference type="Pfam" id="PF07657">
    <property type="entry name" value="MNNL"/>
    <property type="match status" value="1"/>
</dbReference>
<feature type="disulfide bond" evidence="14">
    <location>
        <begin position="404"/>
        <end position="421"/>
    </location>
</feature>
<feature type="disulfide bond" evidence="15">
    <location>
        <begin position="169"/>
        <end position="178"/>
    </location>
</feature>
<evidence type="ECO:0000313" key="21">
    <source>
        <dbReference type="Proteomes" id="UP000694390"/>
    </source>
</evidence>
<dbReference type="SUPFAM" id="SSF57196">
    <property type="entry name" value="EGF/Laminin"/>
    <property type="match status" value="4"/>
</dbReference>
<dbReference type="InterPro" id="IPR051022">
    <property type="entry name" value="Notch_Cell-Fate_Det"/>
</dbReference>
<evidence type="ECO:0000259" key="18">
    <source>
        <dbReference type="PROSITE" id="PS50026"/>
    </source>
</evidence>
<dbReference type="InterPro" id="IPR011651">
    <property type="entry name" value="Notch_ligand_N"/>
</dbReference>
<feature type="disulfide bond" evidence="14">
    <location>
        <begin position="383"/>
        <end position="392"/>
    </location>
</feature>
<dbReference type="FunFam" id="2.10.25.10:FF:000255">
    <property type="entry name" value="Sushi, nidogen and EGF-like domains 1"/>
    <property type="match status" value="1"/>
</dbReference>
<feature type="transmembrane region" description="Helical" evidence="17">
    <location>
        <begin position="529"/>
        <end position="555"/>
    </location>
</feature>
<dbReference type="PRINTS" id="PR00010">
    <property type="entry name" value="EGFBLOOD"/>
</dbReference>
<dbReference type="PROSITE" id="PS00010">
    <property type="entry name" value="ASX_HYDROXYL"/>
    <property type="match status" value="2"/>
</dbReference>
<keyword evidence="10 16" id="KW-1133">Transmembrane helix</keyword>
<dbReference type="Pfam" id="PF00008">
    <property type="entry name" value="EGF"/>
    <property type="match status" value="3"/>
</dbReference>
<dbReference type="PANTHER" id="PTHR24049">
    <property type="entry name" value="CRUMBS FAMILY MEMBER"/>
    <property type="match status" value="1"/>
</dbReference>
<feature type="disulfide bond" evidence="14">
    <location>
        <begin position="306"/>
        <end position="315"/>
    </location>
</feature>
<dbReference type="FunFam" id="2.10.25.10:FF:000185">
    <property type="entry name" value="basement membrane-specific heparan sulfate proteoglycan core protein-like"/>
    <property type="match status" value="1"/>
</dbReference>
<dbReference type="InterPro" id="IPR000152">
    <property type="entry name" value="EGF-type_Asp/Asn_hydroxyl_site"/>
</dbReference>
<feature type="domain" description="EGF-like" evidence="18">
    <location>
        <begin position="435"/>
        <end position="471"/>
    </location>
</feature>
<keyword evidence="9" id="KW-0914">Notch signaling pathway</keyword>
<dbReference type="FunFam" id="2.10.25.10:FF:000012">
    <property type="entry name" value="Delta-like protein"/>
    <property type="match status" value="1"/>
</dbReference>
<feature type="domain" description="EGF-like" evidence="18">
    <location>
        <begin position="318"/>
        <end position="354"/>
    </location>
</feature>
<keyword evidence="12 14" id="KW-1015">Disulfide bond</keyword>
<reference evidence="20" key="1">
    <citation type="submission" date="2025-08" db="UniProtKB">
        <authorList>
            <consortium name="Ensembl"/>
        </authorList>
    </citation>
    <scope>IDENTIFICATION</scope>
</reference>
<dbReference type="InterPro" id="IPR000742">
    <property type="entry name" value="EGF"/>
</dbReference>
<keyword evidence="5 16" id="KW-0732">Signal</keyword>
<evidence type="ECO:0000313" key="20">
    <source>
        <dbReference type="Ensembl" id="ENSGEVP00005007786.1"/>
    </source>
</evidence>
<evidence type="ECO:0000256" key="2">
    <source>
        <dbReference type="ARBA" id="ARBA00022473"/>
    </source>
</evidence>
<reference evidence="20" key="2">
    <citation type="submission" date="2025-09" db="UniProtKB">
        <authorList>
            <consortium name="Ensembl"/>
        </authorList>
    </citation>
    <scope>IDENTIFICATION</scope>
</reference>
<dbReference type="GO" id="GO:0035239">
    <property type="term" value="P:tube morphogenesis"/>
    <property type="evidence" value="ECO:0007669"/>
    <property type="project" value="UniProtKB-ARBA"/>
</dbReference>
<dbReference type="InterPro" id="IPR009030">
    <property type="entry name" value="Growth_fac_rcpt_cys_sf"/>
</dbReference>
<dbReference type="GO" id="GO:0019904">
    <property type="term" value="F:protein domain specific binding"/>
    <property type="evidence" value="ECO:0007669"/>
    <property type="project" value="UniProtKB-ARBA"/>
</dbReference>
<dbReference type="Pfam" id="PF21700">
    <property type="entry name" value="EGF_DL_JAG"/>
    <property type="match status" value="1"/>
</dbReference>
<dbReference type="AlphaFoldDB" id="A0A8C4VY96"/>
<dbReference type="GO" id="GO:0048863">
    <property type="term" value="P:stem cell differentiation"/>
    <property type="evidence" value="ECO:0007669"/>
    <property type="project" value="UniProtKB-ARBA"/>
</dbReference>
<evidence type="ECO:0000256" key="12">
    <source>
        <dbReference type="ARBA" id="ARBA00023157"/>
    </source>
</evidence>
<dbReference type="GO" id="GO:0071944">
    <property type="term" value="C:cell periphery"/>
    <property type="evidence" value="ECO:0007669"/>
    <property type="project" value="UniProtKB-ARBA"/>
</dbReference>
<keyword evidence="8" id="KW-0832">Ubl conjugation</keyword>
<dbReference type="PROSITE" id="PS01186">
    <property type="entry name" value="EGF_2"/>
    <property type="match status" value="7"/>
</dbReference>
<sequence length="699" mass="74940">SLGGWDSALGWGLDDLWGGGCAQPAGVFELQVHSFRSSARSLCPGTSPCRLFFRVCLKHAQAVVSPEPPCTFGAALSDMVPADRNAVATSAPIHVPFHFKWPGTFSLIIETWRAEAGEPSTGERYPSQDAQNLISRLATRRRLAVGEDWSQDVQLGEQSELRYSYHVLCDEHYYGEGCSDYCRPRDDPFGHYACDELGARVCLPGWRGEYCSEAICLPGCSEGHGYCERPGECKCRIGWQGRLCDECVRYPGCLHGTCSQPWQCNCREGWGGLFCNQDLNYCTNHRPCQNGATCTNTGQGSYTCSCRAGFTGTGCETETNECDSNPCKSGGSCDDLENDYKCTCPQGFYGKNCEISAMTCADGPCFNGGTCAEKPTGGYTCHCPLGYHGSNCEKKIDRCTSNPCLNSKGGLCLDLGRRVLCKCRPGFAGTRCERNIDDCACNPCVNGGTCLDGPNSYTCSCTLGYGGKDCSVRVDACGSSPCLNSGTCYTHFSGHICECSAGYMGSSCEFKVQSPSPASSRRLAVDDPFPMALAVSFALGLVTLALVACAALAVLRQVRQGRKTGKGAVRNDLDTINNLQEREGFLIAPGRFKVPNKEPKFGSDGLRDKSNCKRKLLDLSGDGGDAVVTLPVSADFDCSGLISLAMQSVQSVYCNQCSVATQGSSLLQGRTLDSGRNQPPAPVIAIQCGSPLQWADFSG</sequence>
<feature type="disulfide bond" evidence="14">
    <location>
        <begin position="461"/>
        <end position="470"/>
    </location>
</feature>
<name>A0A8C4VY96_9SAUR</name>
<evidence type="ECO:0000256" key="8">
    <source>
        <dbReference type="ARBA" id="ARBA00022843"/>
    </source>
</evidence>
<feature type="domain" description="DSL" evidence="19">
    <location>
        <begin position="167"/>
        <end position="211"/>
    </location>
</feature>
<dbReference type="GO" id="GO:0035282">
    <property type="term" value="P:segmentation"/>
    <property type="evidence" value="ECO:0007669"/>
    <property type="project" value="UniProtKB-ARBA"/>
</dbReference>
<keyword evidence="3 14" id="KW-0245">EGF-like domain</keyword>
<keyword evidence="2 16" id="KW-0217">Developmental protein</keyword>
<dbReference type="FunFam" id="2.10.25.140:FF:000001">
    <property type="entry name" value="Delta-like protein"/>
    <property type="match status" value="1"/>
</dbReference>
<dbReference type="InterPro" id="IPR013032">
    <property type="entry name" value="EGF-like_CS"/>
</dbReference>
<dbReference type="OrthoDB" id="283575at2759"/>
<dbReference type="FunFam" id="2.10.25.10:FF:000064">
    <property type="entry name" value="Delta-like protein"/>
    <property type="match status" value="1"/>
</dbReference>
<dbReference type="CDD" id="cd00054">
    <property type="entry name" value="EGF_CA"/>
    <property type="match status" value="5"/>
</dbReference>
<feature type="disulfide bond" evidence="14">
    <location>
        <begin position="499"/>
        <end position="508"/>
    </location>
</feature>
<feature type="domain" description="EGF-like" evidence="18">
    <location>
        <begin position="278"/>
        <end position="316"/>
    </location>
</feature>
<dbReference type="GO" id="GO:0030182">
    <property type="term" value="P:neuron differentiation"/>
    <property type="evidence" value="ECO:0007669"/>
    <property type="project" value="UniProtKB-ARBA"/>
</dbReference>
<feature type="disulfide bond" evidence="14">
    <location>
        <begin position="344"/>
        <end position="353"/>
    </location>
</feature>
<evidence type="ECO:0000256" key="13">
    <source>
        <dbReference type="ARBA" id="ARBA00023180"/>
    </source>
</evidence>
<keyword evidence="6 16" id="KW-0677">Repeat</keyword>
<dbReference type="GO" id="GO:0005509">
    <property type="term" value="F:calcium ion binding"/>
    <property type="evidence" value="ECO:0007669"/>
    <property type="project" value="InterPro"/>
</dbReference>
<proteinExistence type="predicted"/>
<dbReference type="Gene3D" id="2.10.25.140">
    <property type="match status" value="1"/>
</dbReference>
<comment type="subcellular location">
    <subcellularLocation>
        <location evidence="1 16">Membrane</location>
        <topology evidence="1 16">Single-pass type I membrane protein</topology>
    </subcellularLocation>
</comment>
<dbReference type="InterPro" id="IPR018097">
    <property type="entry name" value="EGF_Ca-bd_CS"/>
</dbReference>
<evidence type="ECO:0000256" key="9">
    <source>
        <dbReference type="ARBA" id="ARBA00022976"/>
    </source>
</evidence>
<keyword evidence="13" id="KW-0325">Glycoprotein</keyword>
<evidence type="ECO:0000256" key="1">
    <source>
        <dbReference type="ARBA" id="ARBA00004479"/>
    </source>
</evidence>
<dbReference type="PROSITE" id="PS50026">
    <property type="entry name" value="EGF_3"/>
    <property type="match status" value="6"/>
</dbReference>
<evidence type="ECO:0000256" key="11">
    <source>
        <dbReference type="ARBA" id="ARBA00023136"/>
    </source>
</evidence>
<dbReference type="GO" id="GO:0030097">
    <property type="term" value="P:hemopoiesis"/>
    <property type="evidence" value="ECO:0007669"/>
    <property type="project" value="UniProtKB-ARBA"/>
</dbReference>
<feature type="disulfide bond" evidence="15">
    <location>
        <begin position="202"/>
        <end position="211"/>
    </location>
</feature>
<evidence type="ECO:0000256" key="17">
    <source>
        <dbReference type="SAM" id="Phobius"/>
    </source>
</evidence>
<dbReference type="InterPro" id="IPR001881">
    <property type="entry name" value="EGF-like_Ca-bd_dom"/>
</dbReference>
<keyword evidence="4 16" id="KW-0812">Transmembrane</keyword>
<feature type="domain" description="EGF-like" evidence="18">
    <location>
        <begin position="395"/>
        <end position="433"/>
    </location>
</feature>
<comment type="caution">
    <text evidence="14">Lacks conserved residue(s) required for the propagation of feature annotation.</text>
</comment>
<dbReference type="Gene3D" id="2.10.25.10">
    <property type="entry name" value="Laminin"/>
    <property type="match status" value="7"/>
</dbReference>
<dbReference type="SMART" id="SM00051">
    <property type="entry name" value="DSL"/>
    <property type="match status" value="1"/>
</dbReference>
<dbReference type="GO" id="GO:0048646">
    <property type="term" value="P:anatomical structure formation involved in morphogenesis"/>
    <property type="evidence" value="ECO:0007669"/>
    <property type="project" value="UniProtKB-ARBA"/>
</dbReference>
<comment type="function">
    <text evidence="16">Putative Notch ligand involved in the mediation of Notch signaling.</text>
</comment>
<evidence type="ECO:0000259" key="19">
    <source>
        <dbReference type="PROSITE" id="PS51051"/>
    </source>
</evidence>
<accession>A0A8C4VY96</accession>
<keyword evidence="7" id="KW-0221">Differentiation</keyword>
<protein>
    <recommendedName>
        <fullName evidence="16">Delta-like protein</fullName>
    </recommendedName>
</protein>
<dbReference type="SMART" id="SM00179">
    <property type="entry name" value="EGF_CA"/>
    <property type="match status" value="6"/>
</dbReference>
<feature type="disulfide bond" evidence="15">
    <location>
        <begin position="182"/>
        <end position="194"/>
    </location>
</feature>
<dbReference type="Proteomes" id="UP000694390">
    <property type="component" value="Unassembled WGS sequence"/>
</dbReference>
<dbReference type="GO" id="GO:0030855">
    <property type="term" value="P:epithelial cell differentiation"/>
    <property type="evidence" value="ECO:0007669"/>
    <property type="project" value="UniProtKB-ARBA"/>
</dbReference>
<dbReference type="PROSITE" id="PS01187">
    <property type="entry name" value="EGF_CA"/>
    <property type="match status" value="2"/>
</dbReference>
<dbReference type="SMART" id="SM00181">
    <property type="entry name" value="EGF"/>
    <property type="match status" value="8"/>
</dbReference>
<dbReference type="FunFam" id="2.10.25.10:FF:000122">
    <property type="entry name" value="Protein crumbs homolog 2"/>
    <property type="match status" value="1"/>
</dbReference>
<organism evidence="20 21">
    <name type="scientific">Gopherus evgoodei</name>
    <name type="common">Goodes thornscrub tortoise</name>
    <dbReference type="NCBI Taxonomy" id="1825980"/>
    <lineage>
        <taxon>Eukaryota</taxon>
        <taxon>Metazoa</taxon>
        <taxon>Chordata</taxon>
        <taxon>Craniata</taxon>
        <taxon>Vertebrata</taxon>
        <taxon>Euteleostomi</taxon>
        <taxon>Archelosauria</taxon>
        <taxon>Testudinata</taxon>
        <taxon>Testudines</taxon>
        <taxon>Cryptodira</taxon>
        <taxon>Durocryptodira</taxon>
        <taxon>Testudinoidea</taxon>
        <taxon>Testudinidae</taxon>
        <taxon>Gopherus</taxon>
    </lineage>
</organism>
<keyword evidence="21" id="KW-1185">Reference proteome</keyword>
<dbReference type="FunFam" id="2.10.25.10:FF:000018">
    <property type="entry name" value="Delta-like 1"/>
    <property type="match status" value="1"/>
</dbReference>
<dbReference type="InterPro" id="IPR001774">
    <property type="entry name" value="DSL"/>
</dbReference>
<keyword evidence="11 16" id="KW-0472">Membrane</keyword>
<dbReference type="SUPFAM" id="SSF57184">
    <property type="entry name" value="Growth factor receptor domain"/>
    <property type="match status" value="1"/>
</dbReference>
<dbReference type="GO" id="GO:0009952">
    <property type="term" value="P:anterior/posterior pattern specification"/>
    <property type="evidence" value="ECO:0007669"/>
    <property type="project" value="UniProtKB-ARBA"/>
</dbReference>
<evidence type="ECO:0000256" key="3">
    <source>
        <dbReference type="ARBA" id="ARBA00022536"/>
    </source>
</evidence>
<dbReference type="Pfam" id="PF12661">
    <property type="entry name" value="hEGF"/>
    <property type="match status" value="2"/>
</dbReference>
<evidence type="ECO:0000256" key="15">
    <source>
        <dbReference type="PROSITE-ProRule" id="PRU00377"/>
    </source>
</evidence>
<dbReference type="PROSITE" id="PS51051">
    <property type="entry name" value="DSL"/>
    <property type="match status" value="1"/>
</dbReference>
<feature type="domain" description="EGF-like" evidence="18">
    <location>
        <begin position="473"/>
        <end position="509"/>
    </location>
</feature>
<dbReference type="Gene3D" id="2.60.40.3510">
    <property type="match status" value="1"/>
</dbReference>
<dbReference type="GeneTree" id="ENSGT00940000164418"/>
<evidence type="ECO:0000256" key="5">
    <source>
        <dbReference type="ARBA" id="ARBA00022729"/>
    </source>
</evidence>
<dbReference type="PROSITE" id="PS00022">
    <property type="entry name" value="EGF_1"/>
    <property type="match status" value="8"/>
</dbReference>
<dbReference type="FunFam" id="2.10.25.10:FF:000368">
    <property type="entry name" value="Delta-like 3 (Drosophila), isoform CRA_b"/>
    <property type="match status" value="1"/>
</dbReference>
<dbReference type="GO" id="GO:0007219">
    <property type="term" value="P:Notch signaling pathway"/>
    <property type="evidence" value="ECO:0007669"/>
    <property type="project" value="UniProtKB-KW"/>
</dbReference>
<evidence type="ECO:0000256" key="10">
    <source>
        <dbReference type="ARBA" id="ARBA00022989"/>
    </source>
</evidence>
<dbReference type="Ensembl" id="ENSGEVT00005008169.1">
    <property type="protein sequence ID" value="ENSGEVP00005007786.1"/>
    <property type="gene ID" value="ENSGEVG00005005482.1"/>
</dbReference>
<evidence type="ECO:0000256" key="16">
    <source>
        <dbReference type="RuleBase" id="RU280815"/>
    </source>
</evidence>
<evidence type="ECO:0000256" key="6">
    <source>
        <dbReference type="ARBA" id="ARBA00022737"/>
    </source>
</evidence>
<feature type="domain" description="EGF-like" evidence="18">
    <location>
        <begin position="356"/>
        <end position="393"/>
    </location>
</feature>
<dbReference type="GO" id="GO:0016020">
    <property type="term" value="C:membrane"/>
    <property type="evidence" value="ECO:0007669"/>
    <property type="project" value="UniProtKB-SubCell"/>
</dbReference>